<comment type="caution">
    <text evidence="2">The sequence shown here is derived from an EMBL/GenBank/DDBJ whole genome shotgun (WGS) entry which is preliminary data.</text>
</comment>
<dbReference type="InterPro" id="IPR036390">
    <property type="entry name" value="WH_DNA-bd_sf"/>
</dbReference>
<dbReference type="RefSeq" id="WP_330151388.1">
    <property type="nucleotide sequence ID" value="NZ_JAUZMZ010000029.1"/>
</dbReference>
<evidence type="ECO:0000313" key="2">
    <source>
        <dbReference type="EMBL" id="MEE2031954.1"/>
    </source>
</evidence>
<name>A0ABU7JPJ6_9NOCA</name>
<dbReference type="InterPro" id="IPR000835">
    <property type="entry name" value="HTH_MarR-typ"/>
</dbReference>
<reference evidence="2 3" key="1">
    <citation type="submission" date="2023-08" db="EMBL/GenBank/DDBJ databases">
        <authorList>
            <person name="Girao M."/>
            <person name="Carvalho M.F."/>
        </authorList>
    </citation>
    <scope>NUCLEOTIDE SEQUENCE [LARGE SCALE GENOMIC DNA]</scope>
    <source>
        <strain evidence="2 3">CC-R104</strain>
    </source>
</reference>
<evidence type="ECO:0000259" key="1">
    <source>
        <dbReference type="PROSITE" id="PS50995"/>
    </source>
</evidence>
<dbReference type="PANTHER" id="PTHR33164:SF99">
    <property type="entry name" value="MARR FAMILY REGULATORY PROTEIN"/>
    <property type="match status" value="1"/>
</dbReference>
<proteinExistence type="predicted"/>
<dbReference type="Proteomes" id="UP001331936">
    <property type="component" value="Unassembled WGS sequence"/>
</dbReference>
<dbReference type="InterPro" id="IPR039422">
    <property type="entry name" value="MarR/SlyA-like"/>
</dbReference>
<sequence>MDNTKWLDDDEQHLWRSYLDATRLLFQQLDKQLVRDAGISFADYEILVLLSEAPEQRMRMRDLADASTTTRSGITRAVTRMEKAGWVRRAGCETDKRGAWAELGDGGAAKLAEAGPGHVDAVRKNMFDVLTPHDITAMTRAFEAMRERMHEDRRDR</sequence>
<dbReference type="SUPFAM" id="SSF46785">
    <property type="entry name" value="Winged helix' DNA-binding domain"/>
    <property type="match status" value="1"/>
</dbReference>
<dbReference type="Pfam" id="PF12802">
    <property type="entry name" value="MarR_2"/>
    <property type="match status" value="1"/>
</dbReference>
<dbReference type="PROSITE" id="PS50995">
    <property type="entry name" value="HTH_MARR_2"/>
    <property type="match status" value="1"/>
</dbReference>
<dbReference type="InterPro" id="IPR036388">
    <property type="entry name" value="WH-like_DNA-bd_sf"/>
</dbReference>
<keyword evidence="3" id="KW-1185">Reference proteome</keyword>
<gene>
    <name evidence="2" type="ORF">Q8814_07500</name>
</gene>
<evidence type="ECO:0000313" key="3">
    <source>
        <dbReference type="Proteomes" id="UP001331936"/>
    </source>
</evidence>
<protein>
    <submittedName>
        <fullName evidence="2">MarR family transcriptional regulator</fullName>
    </submittedName>
</protein>
<dbReference type="EMBL" id="JAUZMZ010000029">
    <property type="protein sequence ID" value="MEE2031954.1"/>
    <property type="molecule type" value="Genomic_DNA"/>
</dbReference>
<accession>A0ABU7JPJ6</accession>
<dbReference type="SMART" id="SM00347">
    <property type="entry name" value="HTH_MARR"/>
    <property type="match status" value="1"/>
</dbReference>
<dbReference type="Gene3D" id="1.10.10.10">
    <property type="entry name" value="Winged helix-like DNA-binding domain superfamily/Winged helix DNA-binding domain"/>
    <property type="match status" value="1"/>
</dbReference>
<dbReference type="PANTHER" id="PTHR33164">
    <property type="entry name" value="TRANSCRIPTIONAL REGULATOR, MARR FAMILY"/>
    <property type="match status" value="1"/>
</dbReference>
<feature type="domain" description="HTH marR-type" evidence="1">
    <location>
        <begin position="11"/>
        <end position="147"/>
    </location>
</feature>
<organism evidence="2 3">
    <name type="scientific">Rhodococcus chondri</name>
    <dbReference type="NCBI Taxonomy" id="3065941"/>
    <lineage>
        <taxon>Bacteria</taxon>
        <taxon>Bacillati</taxon>
        <taxon>Actinomycetota</taxon>
        <taxon>Actinomycetes</taxon>
        <taxon>Mycobacteriales</taxon>
        <taxon>Nocardiaceae</taxon>
        <taxon>Rhodococcus</taxon>
    </lineage>
</organism>